<dbReference type="Proteomes" id="UP000325187">
    <property type="component" value="Unassembled WGS sequence"/>
</dbReference>
<dbReference type="InterPro" id="IPR036748">
    <property type="entry name" value="MTH938-like_sf"/>
</dbReference>
<protein>
    <submittedName>
        <fullName evidence="1">Membrane protein</fullName>
    </submittedName>
</protein>
<name>A0A5A7MYH8_9PROT</name>
<proteinExistence type="predicted"/>
<evidence type="ECO:0000313" key="2">
    <source>
        <dbReference type="Proteomes" id="UP000325187"/>
    </source>
</evidence>
<dbReference type="AlphaFoldDB" id="A0A5A7MYH8"/>
<gene>
    <name evidence="1" type="ORF">JCM17845_11180</name>
</gene>
<evidence type="ECO:0000313" key="1">
    <source>
        <dbReference type="EMBL" id="GER00495.1"/>
    </source>
</evidence>
<comment type="caution">
    <text evidence="1">The sequence shown here is derived from an EMBL/GenBank/DDBJ whole genome shotgun (WGS) entry which is preliminary data.</text>
</comment>
<dbReference type="InterPro" id="IPR007523">
    <property type="entry name" value="NDUFAF3/AAMDC"/>
</dbReference>
<sequence>MVAHGNQRNKWRREAFIEAYGPGRFTIGDRVINGALLVLPDRWIPLDVAKFDHLDEDILTAIKPLMDGLDILLIGTGASMALIPGYVREWALAAHMSMDPMDSGAAARTFNVLLSEERRVAALLFPV</sequence>
<reference evidence="1 2" key="1">
    <citation type="submission" date="2019-09" db="EMBL/GenBank/DDBJ databases">
        <title>NBRP : Genome information of microbial organism related human and environment.</title>
        <authorList>
            <person name="Hattori M."/>
            <person name="Oshima K."/>
            <person name="Inaba H."/>
            <person name="Suda W."/>
            <person name="Sakamoto M."/>
            <person name="Iino T."/>
            <person name="Kitahara M."/>
            <person name="Oshida Y."/>
            <person name="Iida T."/>
            <person name="Kudo T."/>
            <person name="Itoh T."/>
            <person name="Ohkuma M."/>
        </authorList>
    </citation>
    <scope>NUCLEOTIDE SEQUENCE [LARGE SCALE GENOMIC DNA]</scope>
    <source>
        <strain evidence="1 2">Mie-1</strain>
    </source>
</reference>
<dbReference type="RefSeq" id="WP_150002057.1">
    <property type="nucleotide sequence ID" value="NZ_BKCM01000004.1"/>
</dbReference>
<organism evidence="1 2">
    <name type="scientific">Iodidimonas gelatinilytica</name>
    <dbReference type="NCBI Taxonomy" id="1236966"/>
    <lineage>
        <taxon>Bacteria</taxon>
        <taxon>Pseudomonadati</taxon>
        <taxon>Pseudomonadota</taxon>
        <taxon>Alphaproteobacteria</taxon>
        <taxon>Iodidimonadales</taxon>
        <taxon>Iodidimonadaceae</taxon>
        <taxon>Iodidimonas</taxon>
    </lineage>
</organism>
<accession>A0A5A7MYH8</accession>
<dbReference type="Gene3D" id="3.40.1230.10">
    <property type="entry name" value="MTH938-like"/>
    <property type="match status" value="1"/>
</dbReference>
<dbReference type="PANTHER" id="PTHR21192">
    <property type="entry name" value="NUCLEAR PROTEIN E3-3"/>
    <property type="match status" value="1"/>
</dbReference>
<dbReference type="SUPFAM" id="SSF64076">
    <property type="entry name" value="MTH938-like"/>
    <property type="match status" value="1"/>
</dbReference>
<keyword evidence="2" id="KW-1185">Reference proteome</keyword>
<dbReference type="PANTHER" id="PTHR21192:SF2">
    <property type="entry name" value="NADH DEHYDROGENASE [UBIQUINONE] 1 ALPHA SUBCOMPLEX ASSEMBLY FACTOR 3"/>
    <property type="match status" value="1"/>
</dbReference>
<dbReference type="CDD" id="cd00248">
    <property type="entry name" value="Mth938-like"/>
    <property type="match status" value="1"/>
</dbReference>
<dbReference type="EMBL" id="BKCM01000004">
    <property type="protein sequence ID" value="GER00495.1"/>
    <property type="molecule type" value="Genomic_DNA"/>
</dbReference>
<dbReference type="Pfam" id="PF04430">
    <property type="entry name" value="DUF498"/>
    <property type="match status" value="1"/>
</dbReference>